<proteinExistence type="predicted"/>
<accession>A0AC60NYA4</accession>
<gene>
    <name evidence="1" type="ORF">HPB47_010725</name>
</gene>
<dbReference type="Proteomes" id="UP000805193">
    <property type="component" value="Unassembled WGS sequence"/>
</dbReference>
<reference evidence="1 2" key="1">
    <citation type="journal article" date="2020" name="Cell">
        <title>Large-Scale Comparative Analyses of Tick Genomes Elucidate Their Genetic Diversity and Vector Capacities.</title>
        <authorList>
            <consortium name="Tick Genome and Microbiome Consortium (TIGMIC)"/>
            <person name="Jia N."/>
            <person name="Wang J."/>
            <person name="Shi W."/>
            <person name="Du L."/>
            <person name="Sun Y."/>
            <person name="Zhan W."/>
            <person name="Jiang J.F."/>
            <person name="Wang Q."/>
            <person name="Zhang B."/>
            <person name="Ji P."/>
            <person name="Bell-Sakyi L."/>
            <person name="Cui X.M."/>
            <person name="Yuan T.T."/>
            <person name="Jiang B.G."/>
            <person name="Yang W.F."/>
            <person name="Lam T.T."/>
            <person name="Chang Q.C."/>
            <person name="Ding S.J."/>
            <person name="Wang X.J."/>
            <person name="Zhu J.G."/>
            <person name="Ruan X.D."/>
            <person name="Zhao L."/>
            <person name="Wei J.T."/>
            <person name="Ye R.Z."/>
            <person name="Que T.C."/>
            <person name="Du C.H."/>
            <person name="Zhou Y.H."/>
            <person name="Cheng J.X."/>
            <person name="Dai P.F."/>
            <person name="Guo W.B."/>
            <person name="Han X.H."/>
            <person name="Huang E.J."/>
            <person name="Li L.F."/>
            <person name="Wei W."/>
            <person name="Gao Y.C."/>
            <person name="Liu J.Z."/>
            <person name="Shao H.Z."/>
            <person name="Wang X."/>
            <person name="Wang C.C."/>
            <person name="Yang T.C."/>
            <person name="Huo Q.B."/>
            <person name="Li W."/>
            <person name="Chen H.Y."/>
            <person name="Chen S.E."/>
            <person name="Zhou L.G."/>
            <person name="Ni X.B."/>
            <person name="Tian J.H."/>
            <person name="Sheng Y."/>
            <person name="Liu T."/>
            <person name="Pan Y.S."/>
            <person name="Xia L.Y."/>
            <person name="Li J."/>
            <person name="Zhao F."/>
            <person name="Cao W.C."/>
        </authorList>
    </citation>
    <scope>NUCLEOTIDE SEQUENCE [LARGE SCALE GENOMIC DNA]</scope>
    <source>
        <strain evidence="1">Iper-2018</strain>
    </source>
</reference>
<dbReference type="EMBL" id="JABSTQ010011371">
    <property type="protein sequence ID" value="KAG0412146.1"/>
    <property type="molecule type" value="Genomic_DNA"/>
</dbReference>
<evidence type="ECO:0000313" key="1">
    <source>
        <dbReference type="EMBL" id="KAG0412146.1"/>
    </source>
</evidence>
<comment type="caution">
    <text evidence="1">The sequence shown here is derived from an EMBL/GenBank/DDBJ whole genome shotgun (WGS) entry which is preliminary data.</text>
</comment>
<evidence type="ECO:0000313" key="2">
    <source>
        <dbReference type="Proteomes" id="UP000805193"/>
    </source>
</evidence>
<organism evidence="1 2">
    <name type="scientific">Ixodes persulcatus</name>
    <name type="common">Taiga tick</name>
    <dbReference type="NCBI Taxonomy" id="34615"/>
    <lineage>
        <taxon>Eukaryota</taxon>
        <taxon>Metazoa</taxon>
        <taxon>Ecdysozoa</taxon>
        <taxon>Arthropoda</taxon>
        <taxon>Chelicerata</taxon>
        <taxon>Arachnida</taxon>
        <taxon>Acari</taxon>
        <taxon>Parasitiformes</taxon>
        <taxon>Ixodida</taxon>
        <taxon>Ixodoidea</taxon>
        <taxon>Ixodidae</taxon>
        <taxon>Ixodinae</taxon>
        <taxon>Ixodes</taxon>
    </lineage>
</organism>
<keyword evidence="2" id="KW-1185">Reference proteome</keyword>
<protein>
    <submittedName>
        <fullName evidence="1">Uncharacterized protein</fullName>
    </submittedName>
</protein>
<name>A0AC60NYA4_IXOPE</name>
<sequence length="187" mass="20096">MTNDDTSQSTATTELHEHGSLTAIRTLLFFQATAQSRPHAVLEGNIVAPLTHPRTATSDALNQPNRWRADDVGAELPARAEPNEKGGASCDVTFAPPTGLVGIREESVTSDVTRREAVANGNAEKQTARGCCCCSPRGMTRLVNHVEALLQSAQPNSEDLELLIERLVLEQGQLNTTDATIEPLISE</sequence>